<dbReference type="OrthoDB" id="7428387at2"/>
<evidence type="ECO:0000313" key="3">
    <source>
        <dbReference type="Proteomes" id="UP000276254"/>
    </source>
</evidence>
<dbReference type="InterPro" id="IPR047589">
    <property type="entry name" value="DUF11_rpt"/>
</dbReference>
<sequence length="125" mass="13040">MFVERTVPQPGGKAKVTLEQPKSVPPGAKIVFVLSYRNQGKAAATNFVVTNPIPTGVAFDSTPDAGASYSVDGGKSYGPLTSLRVSEGATSRAALPEDVTHVRWILKTPIPVGGTGKLSFRGSVK</sequence>
<dbReference type="KEGG" id="spha:D3Y57_06850"/>
<evidence type="ECO:0000259" key="1">
    <source>
        <dbReference type="Pfam" id="PF01345"/>
    </source>
</evidence>
<evidence type="ECO:0000313" key="2">
    <source>
        <dbReference type="EMBL" id="AYJ87813.1"/>
    </source>
</evidence>
<organism evidence="2 3">
    <name type="scientific">Sphingomonas paeninsulae</name>
    <dbReference type="NCBI Taxonomy" id="2319844"/>
    <lineage>
        <taxon>Bacteria</taxon>
        <taxon>Pseudomonadati</taxon>
        <taxon>Pseudomonadota</taxon>
        <taxon>Alphaproteobacteria</taxon>
        <taxon>Sphingomonadales</taxon>
        <taxon>Sphingomonadaceae</taxon>
        <taxon>Sphingomonas</taxon>
    </lineage>
</organism>
<dbReference type="Proteomes" id="UP000276254">
    <property type="component" value="Chromosome"/>
</dbReference>
<name>A0A494TLB2_SPHPE</name>
<dbReference type="AlphaFoldDB" id="A0A494TLB2"/>
<keyword evidence="3" id="KW-1185">Reference proteome</keyword>
<proteinExistence type="predicted"/>
<dbReference type="NCBIfam" id="TIGR01451">
    <property type="entry name" value="B_ant_repeat"/>
    <property type="match status" value="1"/>
</dbReference>
<dbReference type="EMBL" id="CP032829">
    <property type="protein sequence ID" value="AYJ87813.1"/>
    <property type="molecule type" value="Genomic_DNA"/>
</dbReference>
<protein>
    <submittedName>
        <fullName evidence="2">DUF11 domain-containing protein</fullName>
    </submittedName>
</protein>
<dbReference type="InterPro" id="IPR001434">
    <property type="entry name" value="OmcB-like_DUF11"/>
</dbReference>
<gene>
    <name evidence="2" type="ORF">D3Y57_06850</name>
</gene>
<reference evidence="2 3" key="1">
    <citation type="submission" date="2018-09" db="EMBL/GenBank/DDBJ databases">
        <title>Sphingomonas peninsula sp. nov., isolated from fildes peninsula, Antarctic soil.</title>
        <authorList>
            <person name="Yingchao G."/>
        </authorList>
    </citation>
    <scope>NUCLEOTIDE SEQUENCE [LARGE SCALE GENOMIC DNA]</scope>
    <source>
        <strain evidence="2 3">YZ-8</strain>
    </source>
</reference>
<accession>A0A494TLB2</accession>
<dbReference type="Pfam" id="PF01345">
    <property type="entry name" value="DUF11"/>
    <property type="match status" value="1"/>
</dbReference>
<feature type="domain" description="DUF11" evidence="1">
    <location>
        <begin position="22"/>
        <end position="83"/>
    </location>
</feature>